<feature type="region of interest" description="Disordered" evidence="12">
    <location>
        <begin position="488"/>
        <end position="524"/>
    </location>
</feature>
<evidence type="ECO:0000256" key="4">
    <source>
        <dbReference type="ARBA" id="ARBA00022679"/>
    </source>
</evidence>
<dbReference type="InterPro" id="IPR017907">
    <property type="entry name" value="Znf_RING_CS"/>
</dbReference>
<evidence type="ECO:0000256" key="11">
    <source>
        <dbReference type="PROSITE-ProRule" id="PRU00175"/>
    </source>
</evidence>
<feature type="compositionally biased region" description="Basic and acidic residues" evidence="12">
    <location>
        <begin position="335"/>
        <end position="349"/>
    </location>
</feature>
<keyword evidence="8" id="KW-0833">Ubl conjugation pathway</keyword>
<feature type="region of interest" description="Disordered" evidence="12">
    <location>
        <begin position="628"/>
        <end position="648"/>
    </location>
</feature>
<feature type="compositionally biased region" description="Acidic residues" evidence="12">
    <location>
        <begin position="628"/>
        <end position="640"/>
    </location>
</feature>
<evidence type="ECO:0000256" key="1">
    <source>
        <dbReference type="ARBA" id="ARBA00001798"/>
    </source>
</evidence>
<feature type="region of interest" description="Disordered" evidence="12">
    <location>
        <begin position="317"/>
        <end position="349"/>
    </location>
</feature>
<dbReference type="PANTHER" id="PTHR11685">
    <property type="entry name" value="RBR FAMILY RING FINGER AND IBR DOMAIN-CONTAINING"/>
    <property type="match status" value="1"/>
</dbReference>
<dbReference type="FunFam" id="3.30.40.10:FF:000416">
    <property type="entry name" value="RBR-type E3 ubiquitin transferase"/>
    <property type="match status" value="1"/>
</dbReference>
<dbReference type="CDD" id="cd23134">
    <property type="entry name" value="RING-HC_ITT1-like"/>
    <property type="match status" value="1"/>
</dbReference>
<dbReference type="Pfam" id="PF22191">
    <property type="entry name" value="IBR_1"/>
    <property type="match status" value="1"/>
</dbReference>
<keyword evidence="5" id="KW-0479">Metal-binding</keyword>
<evidence type="ECO:0000313" key="16">
    <source>
        <dbReference type="EMBL" id="ROT43188.1"/>
    </source>
</evidence>
<dbReference type="Gene3D" id="3.10.110.10">
    <property type="entry name" value="Ubiquitin Conjugating Enzyme"/>
    <property type="match status" value="1"/>
</dbReference>
<comment type="catalytic activity">
    <reaction evidence="1">
        <text>[E2 ubiquitin-conjugating enzyme]-S-ubiquitinyl-L-cysteine + [acceptor protein]-L-lysine = [E2 ubiquitin-conjugating enzyme]-L-cysteine + [acceptor protein]-N(6)-ubiquitinyl-L-lysine.</text>
        <dbReference type="EC" id="2.3.2.31"/>
    </reaction>
</comment>
<gene>
    <name evidence="16" type="ORF">SODALDRAFT_267062</name>
</gene>
<dbReference type="SUPFAM" id="SSF57850">
    <property type="entry name" value="RING/U-box"/>
    <property type="match status" value="2"/>
</dbReference>
<evidence type="ECO:0000256" key="10">
    <source>
        <dbReference type="ARBA" id="ARBA00044508"/>
    </source>
</evidence>
<accession>A0A3N2Q962</accession>
<reference evidence="16 17" key="1">
    <citation type="journal article" date="2018" name="Mol. Ecol.">
        <title>The obligate alkalophilic soda-lake fungus Sodiomyces alkalinus has shifted to a protein diet.</title>
        <authorList>
            <person name="Grum-Grzhimaylo A.A."/>
            <person name="Falkoski D.L."/>
            <person name="van den Heuvel J."/>
            <person name="Valero-Jimenez C.A."/>
            <person name="Min B."/>
            <person name="Choi I.G."/>
            <person name="Lipzen A."/>
            <person name="Daum C.G."/>
            <person name="Aanen D.K."/>
            <person name="Tsang A."/>
            <person name="Henrissat B."/>
            <person name="Bilanenko E.N."/>
            <person name="de Vries R.P."/>
            <person name="van Kan J.A.L."/>
            <person name="Grigoriev I.V."/>
            <person name="Debets A.J.M."/>
        </authorList>
    </citation>
    <scope>NUCLEOTIDE SEQUENCE [LARGE SCALE GENOMIC DNA]</scope>
    <source>
        <strain evidence="16 17">F11</strain>
    </source>
</reference>
<feature type="domain" description="RING-type" evidence="15">
    <location>
        <begin position="188"/>
        <end position="464"/>
    </location>
</feature>
<dbReference type="GO" id="GO:0008270">
    <property type="term" value="F:zinc ion binding"/>
    <property type="evidence" value="ECO:0007669"/>
    <property type="project" value="UniProtKB-KW"/>
</dbReference>
<dbReference type="Pfam" id="PF01485">
    <property type="entry name" value="IBR"/>
    <property type="match status" value="1"/>
</dbReference>
<dbReference type="Pfam" id="PF05773">
    <property type="entry name" value="RWD"/>
    <property type="match status" value="1"/>
</dbReference>
<dbReference type="PROSITE" id="PS50908">
    <property type="entry name" value="RWD"/>
    <property type="match status" value="1"/>
</dbReference>
<dbReference type="EC" id="2.3.2.31" evidence="3"/>
<proteinExistence type="inferred from homology"/>
<dbReference type="OrthoDB" id="1431934at2759"/>
<feature type="region of interest" description="Disordered" evidence="12">
    <location>
        <begin position="538"/>
        <end position="597"/>
    </location>
</feature>
<dbReference type="SUPFAM" id="SSF54495">
    <property type="entry name" value="UBC-like"/>
    <property type="match status" value="1"/>
</dbReference>
<evidence type="ECO:0000256" key="7">
    <source>
        <dbReference type="ARBA" id="ARBA00022771"/>
    </source>
</evidence>
<dbReference type="SMART" id="SM00591">
    <property type="entry name" value="RWD"/>
    <property type="match status" value="1"/>
</dbReference>
<dbReference type="PROSITE" id="PS50089">
    <property type="entry name" value="ZF_RING_2"/>
    <property type="match status" value="1"/>
</dbReference>
<dbReference type="Gene3D" id="3.30.40.10">
    <property type="entry name" value="Zinc/RING finger domain, C3HC4 (zinc finger)"/>
    <property type="match status" value="1"/>
</dbReference>
<feature type="compositionally biased region" description="Gly residues" evidence="12">
    <location>
        <begin position="577"/>
        <end position="592"/>
    </location>
</feature>
<evidence type="ECO:0000256" key="3">
    <source>
        <dbReference type="ARBA" id="ARBA00012251"/>
    </source>
</evidence>
<keyword evidence="7 11" id="KW-0863">Zinc-finger</keyword>
<keyword evidence="4" id="KW-0808">Transferase</keyword>
<dbReference type="Gene3D" id="1.20.120.1750">
    <property type="match status" value="1"/>
</dbReference>
<dbReference type="SMART" id="SM00647">
    <property type="entry name" value="IBR"/>
    <property type="match status" value="1"/>
</dbReference>
<comment type="pathway">
    <text evidence="2">Protein modification; protein ubiquitination.</text>
</comment>
<protein>
    <recommendedName>
        <fullName evidence="3">RBR-type E3 ubiquitin transferase</fullName>
        <ecNumber evidence="3">2.3.2.31</ecNumber>
    </recommendedName>
</protein>
<feature type="compositionally biased region" description="Low complexity" evidence="12">
    <location>
        <begin position="560"/>
        <end position="576"/>
    </location>
</feature>
<dbReference type="RefSeq" id="XP_028470994.1">
    <property type="nucleotide sequence ID" value="XM_028607527.1"/>
</dbReference>
<name>A0A3N2Q962_SODAK</name>
<organism evidence="16 17">
    <name type="scientific">Sodiomyces alkalinus (strain CBS 110278 / VKM F-3762 / F11)</name>
    <name type="common">Alkaliphilic filamentous fungus</name>
    <dbReference type="NCBI Taxonomy" id="1314773"/>
    <lineage>
        <taxon>Eukaryota</taxon>
        <taxon>Fungi</taxon>
        <taxon>Dikarya</taxon>
        <taxon>Ascomycota</taxon>
        <taxon>Pezizomycotina</taxon>
        <taxon>Sordariomycetes</taxon>
        <taxon>Hypocreomycetidae</taxon>
        <taxon>Glomerellales</taxon>
        <taxon>Plectosphaerellaceae</taxon>
        <taxon>Sodiomyces</taxon>
    </lineage>
</organism>
<dbReference type="InterPro" id="IPR044066">
    <property type="entry name" value="TRIAD_supradom"/>
</dbReference>
<dbReference type="EMBL" id="ML119051">
    <property type="protein sequence ID" value="ROT43188.1"/>
    <property type="molecule type" value="Genomic_DNA"/>
</dbReference>
<dbReference type="PROSITE" id="PS51873">
    <property type="entry name" value="TRIAD"/>
    <property type="match status" value="1"/>
</dbReference>
<dbReference type="InterPro" id="IPR001841">
    <property type="entry name" value="Znf_RING"/>
</dbReference>
<keyword evidence="9" id="KW-0862">Zinc</keyword>
<evidence type="ECO:0000256" key="5">
    <source>
        <dbReference type="ARBA" id="ARBA00022723"/>
    </source>
</evidence>
<feature type="domain" description="RING-type" evidence="13">
    <location>
        <begin position="192"/>
        <end position="246"/>
    </location>
</feature>
<keyword evidence="6" id="KW-0677">Repeat</keyword>
<dbReference type="GO" id="GO:0016567">
    <property type="term" value="P:protein ubiquitination"/>
    <property type="evidence" value="ECO:0007669"/>
    <property type="project" value="InterPro"/>
</dbReference>
<evidence type="ECO:0000313" key="17">
    <source>
        <dbReference type="Proteomes" id="UP000272025"/>
    </source>
</evidence>
<keyword evidence="17" id="KW-1185">Reference proteome</keyword>
<sequence length="648" mass="71400">MDDSDGAEERFTELAALEAIFPEIKKHDDPSAVSFSLDLPVHPSNPITVTYPAASGTAELTTATLTGSDEEAPGAMDSQVLAHLPAVNLRLSLPEGYPAERPPSVTISTTPPWLPLETTKKLEEEGPRMWEEMGHNMVAFAYIDHVQQAAENVFGLINDDGTLGVDPRHMISILDYDVRARRETFERETFDCGVCLEPKKGAVCHRMLECGHVFCTACLQDFYKTAITEGDLAVVRCLTPNCAKDRAAAQAEAGSGKRRRVRAFLSPSELLQMGLSQEIVSRYVTLKYKTELESDKNTIYCPRSWCDGAARSKKHKKPEGLELVEVSDDEEAEKSDEKDDKGKKTKKSEDPSERLAICEDCGFAFCSRCFQSWHGEFFLCIPRRDSDEITPEEQASIDYIAHHTTSCPTCGVPSQKTRGCNHMICFRCQTHFCYLCAAWLPPASPFEHYNERPDGSRTGCYMRLWELENGDGNDVGYGFLGGRANNRRRGRNQAVAVPRVREVVNVDDEDGPARPEGDDQQQQNAEVAVALEAPLVLRIGGQAPPRDQQPRGRGRGQGAGRPLATPAPPAADQAARGGRGGAIGRGTGGDFRNGGRRIPVRMRGRLDDALHPADAAWVRNFVEMALNDEENSEDSDDEEMPIVAPLVH</sequence>
<feature type="compositionally biased region" description="Acidic residues" evidence="12">
    <location>
        <begin position="325"/>
        <end position="334"/>
    </location>
</feature>
<evidence type="ECO:0000259" key="14">
    <source>
        <dbReference type="PROSITE" id="PS50908"/>
    </source>
</evidence>
<comment type="similarity">
    <text evidence="10">Belongs to the RBR family. RNF14 subfamily.</text>
</comment>
<dbReference type="PROSITE" id="PS00518">
    <property type="entry name" value="ZF_RING_1"/>
    <property type="match status" value="1"/>
</dbReference>
<dbReference type="InterPro" id="IPR031127">
    <property type="entry name" value="E3_UB_ligase_RBR"/>
</dbReference>
<feature type="domain" description="RWD" evidence="14">
    <location>
        <begin position="12"/>
        <end position="153"/>
    </location>
</feature>
<evidence type="ECO:0000256" key="6">
    <source>
        <dbReference type="ARBA" id="ARBA00022737"/>
    </source>
</evidence>
<evidence type="ECO:0000259" key="13">
    <source>
        <dbReference type="PROSITE" id="PS50089"/>
    </source>
</evidence>
<dbReference type="InterPro" id="IPR013083">
    <property type="entry name" value="Znf_RING/FYVE/PHD"/>
</dbReference>
<evidence type="ECO:0000259" key="15">
    <source>
        <dbReference type="PROSITE" id="PS51873"/>
    </source>
</evidence>
<dbReference type="CDD" id="cd23820">
    <property type="entry name" value="RWD_RNF14"/>
    <property type="match status" value="1"/>
</dbReference>
<evidence type="ECO:0000256" key="8">
    <source>
        <dbReference type="ARBA" id="ARBA00022786"/>
    </source>
</evidence>
<evidence type="ECO:0000256" key="12">
    <source>
        <dbReference type="SAM" id="MobiDB-lite"/>
    </source>
</evidence>
<evidence type="ECO:0000256" key="9">
    <source>
        <dbReference type="ARBA" id="ARBA00022833"/>
    </source>
</evidence>
<dbReference type="CDD" id="cd20354">
    <property type="entry name" value="Rcat_RBR_RNF14"/>
    <property type="match status" value="1"/>
</dbReference>
<evidence type="ECO:0000256" key="2">
    <source>
        <dbReference type="ARBA" id="ARBA00004906"/>
    </source>
</evidence>
<dbReference type="GO" id="GO:0061630">
    <property type="term" value="F:ubiquitin protein ligase activity"/>
    <property type="evidence" value="ECO:0007669"/>
    <property type="project" value="UniProtKB-EC"/>
</dbReference>
<dbReference type="InterPro" id="IPR002867">
    <property type="entry name" value="IBR_dom"/>
</dbReference>
<dbReference type="GeneID" id="39576005"/>
<dbReference type="InterPro" id="IPR006575">
    <property type="entry name" value="RWD_dom"/>
</dbReference>
<dbReference type="AlphaFoldDB" id="A0A3N2Q962"/>
<dbReference type="Proteomes" id="UP000272025">
    <property type="component" value="Unassembled WGS sequence"/>
</dbReference>
<dbReference type="SMART" id="SM00184">
    <property type="entry name" value="RING"/>
    <property type="match status" value="2"/>
</dbReference>
<dbReference type="InterPro" id="IPR047548">
    <property type="entry name" value="Rcat_RBR_RNF14"/>
</dbReference>
<dbReference type="STRING" id="1314773.A0A3N2Q962"/>
<dbReference type="InterPro" id="IPR016135">
    <property type="entry name" value="UBQ-conjugating_enzyme/RWD"/>
</dbReference>